<keyword evidence="1" id="KW-0175">Coiled coil</keyword>
<dbReference type="EMBL" id="JAAAIN010000311">
    <property type="protein sequence ID" value="KAG0316339.1"/>
    <property type="molecule type" value="Genomic_DNA"/>
</dbReference>
<feature type="region of interest" description="Disordered" evidence="2">
    <location>
        <begin position="95"/>
        <end position="126"/>
    </location>
</feature>
<reference evidence="3" key="1">
    <citation type="journal article" date="2020" name="Fungal Divers.">
        <title>Resolving the Mortierellaceae phylogeny through synthesis of multi-gene phylogenetics and phylogenomics.</title>
        <authorList>
            <person name="Vandepol N."/>
            <person name="Liber J."/>
            <person name="Desiro A."/>
            <person name="Na H."/>
            <person name="Kennedy M."/>
            <person name="Barry K."/>
            <person name="Grigoriev I.V."/>
            <person name="Miller A.N."/>
            <person name="O'Donnell K."/>
            <person name="Stajich J.E."/>
            <person name="Bonito G."/>
        </authorList>
    </citation>
    <scope>NUCLEOTIDE SEQUENCE</scope>
    <source>
        <strain evidence="3">NVP60</strain>
    </source>
</reference>
<dbReference type="AlphaFoldDB" id="A0A9P6URP4"/>
<sequence length="901" mass="99382">MSKGSIVPFPNQNNPYCLFQGGLGVDPQHQFYPHSTPVFVEDSVGGDDSNQALKRPPPPAHRSPNGRAKWSPVVHTIAVRNGSRRILFRNSIPHTSSTTCKQIGPNTKNEVPSELTPAPAPAPALNDEKDENQEVLPMDILLNEIQRLVVHDFGGPNKSASYPTVLRNARRKLDQQQQQRIALSPMTGGLSAGSEASSNKLNLAVIATTASTAAAAAATSVNGNISTSVSTPVASSFTSSTRAMIESGPDGPPSGGHQQLQQRIVDLEQQLAQSRRAHHTLLQDHILNLEKSSSNFLIGSPASGPGGVGGGNLATAKLPLADARAIHGILASVNSDSPSTRPLFSSSTTTSSSATAASGNNNKSKKKKKDSSSSLKKESSNTIEMPLNETFQETIKTAQELHNRHIRQLKGLPSAATTTTATAFADPINNNNNTNDLSTTALLSSSDSDPSLVSISSHHLISEATTRLLRAETELGLLKLVMAQNQSEICGLEEDVLRAQHELKTHRQVFESLLELHQLGFEAQIREDQCQIKGLEGQVKRLEEEKEEAERVVKKLEEGLAEKEKMLDKKRDTYHIQEQDLIQGPVRDLEAEIELLKGELVAQEVRMIQTEEEGSQMTEFLERQHRKVTAGLKASLIKAHRSNIRLQKEVSGLAKKMVTIEGLNDEYTEQTSRDRAQLSALQQQTRDLQALLDNAATSSSSSSTGSTITIQQQNELKATITSLETQIEDLSTSLRLKQEELDQALEETERLALKLDHDLAHQQSTHVLALSALTEKHNLQAQRERACQSASVTLFQNMVIKLQAELGDTQEKLRDTTLCWGHTKEQLQKCEQSYRRRKKDLEETTRNLRELEETMARLGDAIGMLEYEKEANMVLVRTLEERDREMRDMEYRLKVLEDERD</sequence>
<evidence type="ECO:0000313" key="4">
    <source>
        <dbReference type="Proteomes" id="UP000823405"/>
    </source>
</evidence>
<keyword evidence="4" id="KW-1185">Reference proteome</keyword>
<evidence type="ECO:0000256" key="2">
    <source>
        <dbReference type="SAM" id="MobiDB-lite"/>
    </source>
</evidence>
<dbReference type="Proteomes" id="UP000823405">
    <property type="component" value="Unassembled WGS sequence"/>
</dbReference>
<feature type="compositionally biased region" description="Polar residues" evidence="2">
    <location>
        <begin position="95"/>
        <end position="110"/>
    </location>
</feature>
<proteinExistence type="predicted"/>
<dbReference type="PANTHER" id="PTHR23159">
    <property type="entry name" value="CENTROSOMAL PROTEIN 2"/>
    <property type="match status" value="1"/>
</dbReference>
<comment type="caution">
    <text evidence="3">The sequence shown here is derived from an EMBL/GenBank/DDBJ whole genome shotgun (WGS) entry which is preliminary data.</text>
</comment>
<evidence type="ECO:0000313" key="3">
    <source>
        <dbReference type="EMBL" id="KAG0316339.1"/>
    </source>
</evidence>
<feature type="coiled-coil region" evidence="1">
    <location>
        <begin position="824"/>
        <end position="899"/>
    </location>
</feature>
<feature type="region of interest" description="Disordered" evidence="2">
    <location>
        <begin position="37"/>
        <end position="69"/>
    </location>
</feature>
<gene>
    <name evidence="3" type="ORF">BGZ97_007030</name>
</gene>
<organism evidence="3 4">
    <name type="scientific">Linnemannia gamsii</name>
    <dbReference type="NCBI Taxonomy" id="64522"/>
    <lineage>
        <taxon>Eukaryota</taxon>
        <taxon>Fungi</taxon>
        <taxon>Fungi incertae sedis</taxon>
        <taxon>Mucoromycota</taxon>
        <taxon>Mortierellomycotina</taxon>
        <taxon>Mortierellomycetes</taxon>
        <taxon>Mortierellales</taxon>
        <taxon>Mortierellaceae</taxon>
        <taxon>Linnemannia</taxon>
    </lineage>
</organism>
<feature type="compositionally biased region" description="Polar residues" evidence="2">
    <location>
        <begin position="333"/>
        <end position="344"/>
    </location>
</feature>
<protein>
    <submittedName>
        <fullName evidence="3">Uncharacterized protein</fullName>
    </submittedName>
</protein>
<feature type="region of interest" description="Disordered" evidence="2">
    <location>
        <begin position="240"/>
        <end position="259"/>
    </location>
</feature>
<dbReference type="PANTHER" id="PTHR23159:SF31">
    <property type="entry name" value="CENTROSOME-ASSOCIATED PROTEIN CEP250 ISOFORM X1"/>
    <property type="match status" value="1"/>
</dbReference>
<feature type="coiled-coil region" evidence="1">
    <location>
        <begin position="713"/>
        <end position="754"/>
    </location>
</feature>
<feature type="region of interest" description="Disordered" evidence="2">
    <location>
        <begin position="333"/>
        <end position="388"/>
    </location>
</feature>
<feature type="compositionally biased region" description="Low complexity" evidence="2">
    <location>
        <begin position="345"/>
        <end position="362"/>
    </location>
</feature>
<dbReference type="OrthoDB" id="2408724at2759"/>
<name>A0A9P6URP4_9FUNG</name>
<accession>A0A9P6URP4</accession>
<feature type="coiled-coil region" evidence="1">
    <location>
        <begin position="525"/>
        <end position="613"/>
    </location>
</feature>
<evidence type="ECO:0000256" key="1">
    <source>
        <dbReference type="SAM" id="Coils"/>
    </source>
</evidence>